<sequence length="84" mass="9304">MIDRNGKEMMHEEGVDPVRCRSVLYVVRAAGRSAGGVFGQRAVQCVQELYALCSLREAGRNLRYLPQERIARAGTGRTFLYGAA</sequence>
<comment type="caution">
    <text evidence="1">The sequence shown here is derived from an EMBL/GenBank/DDBJ whole genome shotgun (WGS) entry which is preliminary data.</text>
</comment>
<proteinExistence type="predicted"/>
<accession>A0A1M3KXP8</accession>
<dbReference type="Proteomes" id="UP000184233">
    <property type="component" value="Unassembled WGS sequence"/>
</dbReference>
<reference evidence="1 2" key="1">
    <citation type="submission" date="2016-09" db="EMBL/GenBank/DDBJ databases">
        <title>Genome-resolved meta-omics ties microbial dynamics to process performance in biotechnology for thiocyanate degradation.</title>
        <authorList>
            <person name="Kantor R.S."/>
            <person name="Huddy R.J."/>
            <person name="Iyer R."/>
            <person name="Thomas B.C."/>
            <person name="Brown C.T."/>
            <person name="Anantharaman K."/>
            <person name="Tringe S."/>
            <person name="Hettich R.L."/>
            <person name="Harrison S.T."/>
            <person name="Banfield J.F."/>
        </authorList>
    </citation>
    <scope>NUCLEOTIDE SEQUENCE [LARGE SCALE GENOMIC DNA]</scope>
    <source>
        <strain evidence="1">59-99</strain>
    </source>
</reference>
<evidence type="ECO:0000313" key="1">
    <source>
        <dbReference type="EMBL" id="OJX56999.1"/>
    </source>
</evidence>
<gene>
    <name evidence="1" type="ORF">BGO89_10800</name>
</gene>
<dbReference type="EMBL" id="MKVH01000024">
    <property type="protein sequence ID" value="OJX56999.1"/>
    <property type="molecule type" value="Genomic_DNA"/>
</dbReference>
<protein>
    <submittedName>
        <fullName evidence="1">Uncharacterized protein</fullName>
    </submittedName>
</protein>
<dbReference type="AlphaFoldDB" id="A0A1M3KXP8"/>
<evidence type="ECO:0000313" key="2">
    <source>
        <dbReference type="Proteomes" id="UP000184233"/>
    </source>
</evidence>
<organism evidence="1 2">
    <name type="scientific">Candidatus Kapaibacterium thiocyanatum</name>
    <dbReference type="NCBI Taxonomy" id="1895771"/>
    <lineage>
        <taxon>Bacteria</taxon>
        <taxon>Pseudomonadati</taxon>
        <taxon>Candidatus Kapaibacteriota</taxon>
        <taxon>Candidatus Kapaibacteriia</taxon>
        <taxon>Candidatus Kapaibacteriales</taxon>
        <taxon>Candidatus Kapaibacteriaceae</taxon>
        <taxon>Candidatus Kapaibacterium</taxon>
    </lineage>
</organism>
<name>A0A1M3KXP8_9BACT</name>